<dbReference type="InterPro" id="IPR036383">
    <property type="entry name" value="TSP1_rpt_sf"/>
</dbReference>
<feature type="domain" description="Ig-like" evidence="4">
    <location>
        <begin position="494"/>
        <end position="581"/>
    </location>
</feature>
<dbReference type="InterPro" id="IPR013320">
    <property type="entry name" value="ConA-like_dom_sf"/>
</dbReference>
<keyword evidence="6" id="KW-1185">Reference proteome</keyword>
<dbReference type="OrthoDB" id="412155at2759"/>
<dbReference type="InterPro" id="IPR051560">
    <property type="entry name" value="MAM_domain-containing"/>
</dbReference>
<comment type="caution">
    <text evidence="5">The sequence shown here is derived from an EMBL/GenBank/DDBJ whole genome shotgun (WGS) entry which is preliminary data.</text>
</comment>
<dbReference type="InterPro" id="IPR036179">
    <property type="entry name" value="Ig-like_dom_sf"/>
</dbReference>
<dbReference type="SMART" id="SM00137">
    <property type="entry name" value="MAM"/>
    <property type="match status" value="1"/>
</dbReference>
<dbReference type="InterPro" id="IPR000998">
    <property type="entry name" value="MAM_dom"/>
</dbReference>
<dbReference type="InterPro" id="IPR007110">
    <property type="entry name" value="Ig-like_dom"/>
</dbReference>
<feature type="compositionally biased region" description="Low complexity" evidence="2">
    <location>
        <begin position="404"/>
        <end position="421"/>
    </location>
</feature>
<dbReference type="CDD" id="cd06263">
    <property type="entry name" value="MAM"/>
    <property type="match status" value="1"/>
</dbReference>
<dbReference type="SUPFAM" id="SSF82895">
    <property type="entry name" value="TSP-1 type 1 repeat"/>
    <property type="match status" value="2"/>
</dbReference>
<dbReference type="Gene3D" id="2.60.40.10">
    <property type="entry name" value="Immunoglobulins"/>
    <property type="match status" value="1"/>
</dbReference>
<evidence type="ECO:0000313" key="6">
    <source>
        <dbReference type="Proteomes" id="UP000828390"/>
    </source>
</evidence>
<dbReference type="Proteomes" id="UP000828390">
    <property type="component" value="Unassembled WGS sequence"/>
</dbReference>
<accession>A0A9D4K9B9</accession>
<protein>
    <submittedName>
        <fullName evidence="5">Uncharacterized protein</fullName>
    </submittedName>
</protein>
<dbReference type="SUPFAM" id="SSF49899">
    <property type="entry name" value="Concanavalin A-like lectins/glucanases"/>
    <property type="match status" value="1"/>
</dbReference>
<dbReference type="EMBL" id="JAIWYP010000004">
    <property type="protein sequence ID" value="KAH3835309.1"/>
    <property type="molecule type" value="Genomic_DNA"/>
</dbReference>
<dbReference type="FunFam" id="2.20.100.10:FF:000001">
    <property type="entry name" value="semaphorin-5A isoform X1"/>
    <property type="match status" value="2"/>
</dbReference>
<gene>
    <name evidence="5" type="ORF">DPMN_108660</name>
</gene>
<dbReference type="PROSITE" id="PS50060">
    <property type="entry name" value="MAM_2"/>
    <property type="match status" value="1"/>
</dbReference>
<dbReference type="Pfam" id="PF13927">
    <property type="entry name" value="Ig_3"/>
    <property type="match status" value="1"/>
</dbReference>
<dbReference type="Pfam" id="PF00090">
    <property type="entry name" value="TSP_1"/>
    <property type="match status" value="2"/>
</dbReference>
<dbReference type="SUPFAM" id="SSF48726">
    <property type="entry name" value="Immunoglobulin"/>
    <property type="match status" value="1"/>
</dbReference>
<organism evidence="5 6">
    <name type="scientific">Dreissena polymorpha</name>
    <name type="common">Zebra mussel</name>
    <name type="synonym">Mytilus polymorpha</name>
    <dbReference type="NCBI Taxonomy" id="45954"/>
    <lineage>
        <taxon>Eukaryota</taxon>
        <taxon>Metazoa</taxon>
        <taxon>Spiralia</taxon>
        <taxon>Lophotrochozoa</taxon>
        <taxon>Mollusca</taxon>
        <taxon>Bivalvia</taxon>
        <taxon>Autobranchia</taxon>
        <taxon>Heteroconchia</taxon>
        <taxon>Euheterodonta</taxon>
        <taxon>Imparidentia</taxon>
        <taxon>Neoheterodontei</taxon>
        <taxon>Myida</taxon>
        <taxon>Dreissenoidea</taxon>
        <taxon>Dreissenidae</taxon>
        <taxon>Dreissena</taxon>
    </lineage>
</organism>
<dbReference type="PROSITE" id="PS50092">
    <property type="entry name" value="TSP1"/>
    <property type="match status" value="2"/>
</dbReference>
<dbReference type="Pfam" id="PF00629">
    <property type="entry name" value="MAM"/>
    <property type="match status" value="1"/>
</dbReference>
<dbReference type="GO" id="GO:0016020">
    <property type="term" value="C:membrane"/>
    <property type="evidence" value="ECO:0007669"/>
    <property type="project" value="InterPro"/>
</dbReference>
<dbReference type="InterPro" id="IPR013783">
    <property type="entry name" value="Ig-like_fold"/>
</dbReference>
<dbReference type="PROSITE" id="PS50835">
    <property type="entry name" value="IG_LIKE"/>
    <property type="match status" value="1"/>
</dbReference>
<evidence type="ECO:0000259" key="3">
    <source>
        <dbReference type="PROSITE" id="PS50060"/>
    </source>
</evidence>
<keyword evidence="1" id="KW-1015">Disulfide bond</keyword>
<reference evidence="5" key="2">
    <citation type="submission" date="2020-11" db="EMBL/GenBank/DDBJ databases">
        <authorList>
            <person name="McCartney M.A."/>
            <person name="Auch B."/>
            <person name="Kono T."/>
            <person name="Mallez S."/>
            <person name="Becker A."/>
            <person name="Gohl D.M."/>
            <person name="Silverstein K.A.T."/>
            <person name="Koren S."/>
            <person name="Bechman K.B."/>
            <person name="Herman A."/>
            <person name="Abrahante J.E."/>
            <person name="Garbe J."/>
        </authorList>
    </citation>
    <scope>NUCLEOTIDE SEQUENCE</scope>
    <source>
        <strain evidence="5">Duluth1</strain>
        <tissue evidence="5">Whole animal</tissue>
    </source>
</reference>
<dbReference type="PANTHER" id="PTHR23282">
    <property type="entry name" value="APICAL ENDOSOMAL GLYCOPROTEIN PRECURSOR"/>
    <property type="match status" value="1"/>
</dbReference>
<dbReference type="InterPro" id="IPR000884">
    <property type="entry name" value="TSP1_rpt"/>
</dbReference>
<evidence type="ECO:0000256" key="2">
    <source>
        <dbReference type="SAM" id="MobiDB-lite"/>
    </source>
</evidence>
<dbReference type="InterPro" id="IPR003599">
    <property type="entry name" value="Ig_sub"/>
</dbReference>
<evidence type="ECO:0000256" key="1">
    <source>
        <dbReference type="ARBA" id="ARBA00023157"/>
    </source>
</evidence>
<name>A0A9D4K9B9_DREPO</name>
<evidence type="ECO:0000259" key="4">
    <source>
        <dbReference type="PROSITE" id="PS50835"/>
    </source>
</evidence>
<dbReference type="Gene3D" id="2.60.120.200">
    <property type="match status" value="1"/>
</dbReference>
<dbReference type="SMART" id="SM00409">
    <property type="entry name" value="IG"/>
    <property type="match status" value="1"/>
</dbReference>
<evidence type="ECO:0000313" key="5">
    <source>
        <dbReference type="EMBL" id="KAH3835309.1"/>
    </source>
</evidence>
<dbReference type="PANTHER" id="PTHR23282:SF101">
    <property type="entry name" value="MAM DOMAIN-CONTAINING PROTEIN"/>
    <property type="match status" value="1"/>
</dbReference>
<dbReference type="SMART" id="SM00408">
    <property type="entry name" value="IGc2"/>
    <property type="match status" value="1"/>
</dbReference>
<feature type="domain" description="MAM" evidence="3">
    <location>
        <begin position="102"/>
        <end position="267"/>
    </location>
</feature>
<proteinExistence type="predicted"/>
<dbReference type="SMART" id="SM00209">
    <property type="entry name" value="TSP1"/>
    <property type="match status" value="2"/>
</dbReference>
<reference evidence="5" key="1">
    <citation type="journal article" date="2019" name="bioRxiv">
        <title>The Genome of the Zebra Mussel, Dreissena polymorpha: A Resource for Invasive Species Research.</title>
        <authorList>
            <person name="McCartney M.A."/>
            <person name="Auch B."/>
            <person name="Kono T."/>
            <person name="Mallez S."/>
            <person name="Zhang Y."/>
            <person name="Obille A."/>
            <person name="Becker A."/>
            <person name="Abrahante J.E."/>
            <person name="Garbe J."/>
            <person name="Badalamenti J.P."/>
            <person name="Herman A."/>
            <person name="Mangelson H."/>
            <person name="Liachko I."/>
            <person name="Sullivan S."/>
            <person name="Sone E.D."/>
            <person name="Koren S."/>
            <person name="Silverstein K.A.T."/>
            <person name="Beckman K.B."/>
            <person name="Gohl D.M."/>
        </authorList>
    </citation>
    <scope>NUCLEOTIDE SEQUENCE</scope>
    <source>
        <strain evidence="5">Duluth1</strain>
        <tissue evidence="5">Whole animal</tissue>
    </source>
</reference>
<sequence>MASICVCTPSHEATPVYGTSDSLSEIVGHISTKTCLHGELVKGKDWLLLLGSSDYYIKIQKLIACPNDREEIEPIIIRMPKGTEANHNTDHKRFLLDSLNQAQCNFDVNSLCSWRNVHGLDDFDWVLYRSSTPTDDTGPDFDHTTRNYSGSYIFTESSAPRNLLDTAWIQSPTIDVTLNPLHCFRFWYHMYGSSIGRLNVYQVTNGGLPGKVVWSLTGDQGNSWKEGQVPLNSNQSYSILLSGVIGNGFQGDIAVDDINVSVGYCEVKPSSASRTDVTNTTTTTVGGFWVLWNPWTSCSVTCGGGSRNRTRECSSQIPQHGAYCVGNDTDTGSCNTHLCPVNGHWSAWGSWTACSVSCDVGQHTRNRTCAYDKVAPHGARCSGLDREVSFCLLSSCPPLTHPQTTSTTALTQPQTTSTTALNQPQTTTKSPVPLGWGEWGPNICLETQANIQGTRSHWRTCYNPTDKPGIGCYDGDVQEEIATRQFCYGGVGIPCQQAENVRIIASSQLSLGGKVTLQCIADGDPTPHVKWSTPKGTIWSRRNLVIDGVTKADEGEYVCHASNLCRYGTDIKDIETRKYISVV</sequence>
<dbReference type="Gene3D" id="2.20.100.10">
    <property type="entry name" value="Thrombospondin type-1 (TSP1) repeat"/>
    <property type="match status" value="2"/>
</dbReference>
<dbReference type="AlphaFoldDB" id="A0A9D4K9B9"/>
<dbReference type="InterPro" id="IPR003598">
    <property type="entry name" value="Ig_sub2"/>
</dbReference>
<feature type="region of interest" description="Disordered" evidence="2">
    <location>
        <begin position="404"/>
        <end position="432"/>
    </location>
</feature>